<dbReference type="Proteomes" id="UP000659654">
    <property type="component" value="Unassembled WGS sequence"/>
</dbReference>
<evidence type="ECO:0000313" key="4">
    <source>
        <dbReference type="Proteomes" id="UP000659654"/>
    </source>
</evidence>
<feature type="compositionally biased region" description="Basic and acidic residues" evidence="1">
    <location>
        <begin position="167"/>
        <end position="183"/>
    </location>
</feature>
<feature type="compositionally biased region" description="Pro residues" evidence="1">
    <location>
        <begin position="551"/>
        <end position="567"/>
    </location>
</feature>
<feature type="compositionally biased region" description="Polar residues" evidence="1">
    <location>
        <begin position="154"/>
        <end position="165"/>
    </location>
</feature>
<feature type="compositionally biased region" description="Polar residues" evidence="1">
    <location>
        <begin position="281"/>
        <end position="292"/>
    </location>
</feature>
<feature type="compositionally biased region" description="Basic and acidic residues" evidence="1">
    <location>
        <begin position="250"/>
        <end position="260"/>
    </location>
</feature>
<feature type="chain" id="PRO_5036221504" evidence="2">
    <location>
        <begin position="30"/>
        <end position="586"/>
    </location>
</feature>
<dbReference type="AlphaFoldDB" id="A0A811M511"/>
<proteinExistence type="predicted"/>
<accession>A0A811M511</accession>
<feature type="signal peptide" evidence="2">
    <location>
        <begin position="1"/>
        <end position="29"/>
    </location>
</feature>
<feature type="compositionally biased region" description="Polar residues" evidence="1">
    <location>
        <begin position="195"/>
        <end position="216"/>
    </location>
</feature>
<evidence type="ECO:0000256" key="2">
    <source>
        <dbReference type="SAM" id="SignalP"/>
    </source>
</evidence>
<dbReference type="OrthoDB" id="5828827at2759"/>
<feature type="compositionally biased region" description="Low complexity" evidence="1">
    <location>
        <begin position="293"/>
        <end position="312"/>
    </location>
</feature>
<feature type="region of interest" description="Disordered" evidence="1">
    <location>
        <begin position="91"/>
        <end position="228"/>
    </location>
</feature>
<feature type="compositionally biased region" description="Polar residues" evidence="1">
    <location>
        <begin position="123"/>
        <end position="135"/>
    </location>
</feature>
<keyword evidence="2" id="KW-0732">Signal</keyword>
<dbReference type="EMBL" id="CAJFCV020000006">
    <property type="protein sequence ID" value="CAG9131759.1"/>
    <property type="molecule type" value="Genomic_DNA"/>
</dbReference>
<dbReference type="Proteomes" id="UP000582659">
    <property type="component" value="Unassembled WGS sequence"/>
</dbReference>
<feature type="region of interest" description="Disordered" evidence="1">
    <location>
        <begin position="544"/>
        <end position="573"/>
    </location>
</feature>
<comment type="caution">
    <text evidence="3">The sequence shown here is derived from an EMBL/GenBank/DDBJ whole genome shotgun (WGS) entry which is preliminary data.</text>
</comment>
<reference evidence="3" key="1">
    <citation type="submission" date="2020-09" db="EMBL/GenBank/DDBJ databases">
        <authorList>
            <person name="Kikuchi T."/>
        </authorList>
    </citation>
    <scope>NUCLEOTIDE SEQUENCE</scope>
    <source>
        <strain evidence="3">Ka4C1</strain>
    </source>
</reference>
<evidence type="ECO:0000313" key="3">
    <source>
        <dbReference type="EMBL" id="CAD5235399.1"/>
    </source>
</evidence>
<gene>
    <name evidence="3" type="ORF">BXYJ_LOCUS15490</name>
</gene>
<feature type="region of interest" description="Disordered" evidence="1">
    <location>
        <begin position="250"/>
        <end position="322"/>
    </location>
</feature>
<name>A0A811M511_BURXY</name>
<evidence type="ECO:0000256" key="1">
    <source>
        <dbReference type="SAM" id="MobiDB-lite"/>
    </source>
</evidence>
<keyword evidence="4" id="KW-1185">Reference proteome</keyword>
<dbReference type="EMBL" id="CAJFDI010000006">
    <property type="protein sequence ID" value="CAD5235399.1"/>
    <property type="molecule type" value="Genomic_DNA"/>
</dbReference>
<organism evidence="3 4">
    <name type="scientific">Bursaphelenchus xylophilus</name>
    <name type="common">Pinewood nematode worm</name>
    <name type="synonym">Aphelenchoides xylophilus</name>
    <dbReference type="NCBI Taxonomy" id="6326"/>
    <lineage>
        <taxon>Eukaryota</taxon>
        <taxon>Metazoa</taxon>
        <taxon>Ecdysozoa</taxon>
        <taxon>Nematoda</taxon>
        <taxon>Chromadorea</taxon>
        <taxon>Rhabditida</taxon>
        <taxon>Tylenchina</taxon>
        <taxon>Tylenchomorpha</taxon>
        <taxon>Aphelenchoidea</taxon>
        <taxon>Aphelenchoididae</taxon>
        <taxon>Bursaphelenchus</taxon>
    </lineage>
</organism>
<protein>
    <submittedName>
        <fullName evidence="3">(pine wood nematode) hypothetical protein</fullName>
    </submittedName>
</protein>
<sequence>MGVRGVSALDLIPRRNLLLLVLTAPIVVGNQLGSARTGSNPVDCANCCIFTCSCEAESILTRFSFQTSDDLDSIVSQDEFTIPPSHNATYFRAGVSPRPNSSNPEPHPVFAESDAEQPRHSLPMTSSKPSIQSQPVFKDSEPKSLANSAERPNHSSAVQSTSQFAHSDGKQLAEERPSPKSDRNPVQSPLPPQERPTTLSLPKSNGSIRSNGSPGTTPIAKAAQCKQDALKDASGMMEVHRMLQKFNAKRFNESKDKVEPGSEYEADNSTGSAKTLRPADSDTSFHTANTSPGSQNSIQKSSGSSYASTSSSPKQGTPRKSLTAKYLEAKASEKKDTSLEIISESDASPQPVNVNTILPDLRELPDTSYFNHTLSFYNKDDAGSTTSEDSLEIINDPQEEKLLAPIRQSLLHLVAEEDVPEILEAMAENLTFHIIQDTRMAATTSSCIQKQQRSKSESRRICFTEEPPQVFAYPDENFAMELGEWKEGRPITYNEYQNIVQTANEETQHQMNQLARWRHQMQLKYSEQERALEDAVHQMNQAAINSVASTPPAPPPPPPPSKWPPPKSRAKDPLFCGNIYSQLSCD</sequence>